<dbReference type="AlphaFoldDB" id="A0A482W267"/>
<dbReference type="PANTHER" id="PTHR11346">
    <property type="entry name" value="GALECTIN"/>
    <property type="match status" value="1"/>
</dbReference>
<feature type="non-terminal residue" evidence="4">
    <location>
        <position position="146"/>
    </location>
</feature>
<dbReference type="PROSITE" id="PS51304">
    <property type="entry name" value="GALECTIN"/>
    <property type="match status" value="1"/>
</dbReference>
<dbReference type="InterPro" id="IPR013320">
    <property type="entry name" value="ConA-like_dom_sf"/>
</dbReference>
<dbReference type="InterPro" id="IPR001079">
    <property type="entry name" value="Galectin_CRD"/>
</dbReference>
<comment type="caution">
    <text evidence="4">The sequence shown here is derived from an EMBL/GenBank/DDBJ whole genome shotgun (WGS) entry which is preliminary data.</text>
</comment>
<dbReference type="EMBL" id="QDEB01036372">
    <property type="protein sequence ID" value="RZC39200.1"/>
    <property type="molecule type" value="Genomic_DNA"/>
</dbReference>
<dbReference type="InterPro" id="IPR044156">
    <property type="entry name" value="Galectin-like"/>
</dbReference>
<sequence>MSSKISRFAVNLTCGRSPTSDIAFHLNPRLQQHYVVRNSRLNGQWGEEETTSPIKFDFERNKKFNLSIFIGEGEFLVSLDGVHVCSYRFRVALGKVSGIDVQGGVDVHGVEYKQLEIYPEGIPQNKAVTVALGRRQDDGDATETAM</sequence>
<accession>A0A482W267</accession>
<keyword evidence="5" id="KW-1185">Reference proteome</keyword>
<evidence type="ECO:0000256" key="1">
    <source>
        <dbReference type="ARBA" id="ARBA00022734"/>
    </source>
</evidence>
<protein>
    <recommendedName>
        <fullName evidence="2">Galectin</fullName>
    </recommendedName>
</protein>
<dbReference type="OrthoDB" id="5795596at2759"/>
<dbReference type="SUPFAM" id="SSF49899">
    <property type="entry name" value="Concanavalin A-like lectins/glucanases"/>
    <property type="match status" value="1"/>
</dbReference>
<dbReference type="GO" id="GO:0030246">
    <property type="term" value="F:carbohydrate binding"/>
    <property type="evidence" value="ECO:0007669"/>
    <property type="project" value="UniProtKB-UniRule"/>
</dbReference>
<dbReference type="PANTHER" id="PTHR11346:SF176">
    <property type="entry name" value="32 KDA BETA-GALACTOSIDE-BINDING LECTIN LEC-3"/>
    <property type="match status" value="1"/>
</dbReference>
<dbReference type="Gene3D" id="2.60.120.200">
    <property type="match status" value="1"/>
</dbReference>
<evidence type="ECO:0000313" key="5">
    <source>
        <dbReference type="Proteomes" id="UP000292052"/>
    </source>
</evidence>
<evidence type="ECO:0000256" key="2">
    <source>
        <dbReference type="RuleBase" id="RU102079"/>
    </source>
</evidence>
<organism evidence="4 5">
    <name type="scientific">Asbolus verrucosus</name>
    <name type="common">Desert ironclad beetle</name>
    <dbReference type="NCBI Taxonomy" id="1661398"/>
    <lineage>
        <taxon>Eukaryota</taxon>
        <taxon>Metazoa</taxon>
        <taxon>Ecdysozoa</taxon>
        <taxon>Arthropoda</taxon>
        <taxon>Hexapoda</taxon>
        <taxon>Insecta</taxon>
        <taxon>Pterygota</taxon>
        <taxon>Neoptera</taxon>
        <taxon>Endopterygota</taxon>
        <taxon>Coleoptera</taxon>
        <taxon>Polyphaga</taxon>
        <taxon>Cucujiformia</taxon>
        <taxon>Tenebrionidae</taxon>
        <taxon>Pimeliinae</taxon>
        <taxon>Asbolus</taxon>
    </lineage>
</organism>
<dbReference type="GO" id="GO:0016936">
    <property type="term" value="F:galactoside binding"/>
    <property type="evidence" value="ECO:0007669"/>
    <property type="project" value="TreeGrafter"/>
</dbReference>
<dbReference type="Pfam" id="PF00337">
    <property type="entry name" value="Gal-bind_lectin"/>
    <property type="match status" value="1"/>
</dbReference>
<dbReference type="STRING" id="1661398.A0A482W267"/>
<dbReference type="Proteomes" id="UP000292052">
    <property type="component" value="Unassembled WGS sequence"/>
</dbReference>
<dbReference type="CDD" id="cd00070">
    <property type="entry name" value="GLECT"/>
    <property type="match status" value="1"/>
</dbReference>
<name>A0A482W267_ASBVE</name>
<feature type="domain" description="Galectin" evidence="3">
    <location>
        <begin position="1"/>
        <end position="113"/>
    </location>
</feature>
<evidence type="ECO:0000313" key="4">
    <source>
        <dbReference type="EMBL" id="RZC39200.1"/>
    </source>
</evidence>
<reference evidence="4 5" key="1">
    <citation type="submission" date="2017-03" db="EMBL/GenBank/DDBJ databases">
        <title>Genome of the blue death feigning beetle - Asbolus verrucosus.</title>
        <authorList>
            <person name="Rider S.D."/>
        </authorList>
    </citation>
    <scope>NUCLEOTIDE SEQUENCE [LARGE SCALE GENOMIC DNA]</scope>
    <source>
        <strain evidence="4">Butters</strain>
        <tissue evidence="4">Head and leg muscle</tissue>
    </source>
</reference>
<dbReference type="SMART" id="SM00908">
    <property type="entry name" value="Gal-bind_lectin"/>
    <property type="match status" value="1"/>
</dbReference>
<evidence type="ECO:0000259" key="3">
    <source>
        <dbReference type="PROSITE" id="PS51304"/>
    </source>
</evidence>
<dbReference type="SMART" id="SM00276">
    <property type="entry name" value="GLECT"/>
    <property type="match status" value="1"/>
</dbReference>
<proteinExistence type="predicted"/>
<keyword evidence="1 2" id="KW-0430">Lectin</keyword>
<gene>
    <name evidence="4" type="ORF">BDFB_014112</name>
</gene>